<dbReference type="Proteomes" id="UP000054047">
    <property type="component" value="Unassembled WGS sequence"/>
</dbReference>
<evidence type="ECO:0000313" key="2">
    <source>
        <dbReference type="Proteomes" id="UP000054047"/>
    </source>
</evidence>
<protein>
    <submittedName>
        <fullName evidence="1">Uncharacterized protein</fullName>
    </submittedName>
</protein>
<organism evidence="1 2">
    <name type="scientific">Ancylostoma duodenale</name>
    <dbReference type="NCBI Taxonomy" id="51022"/>
    <lineage>
        <taxon>Eukaryota</taxon>
        <taxon>Metazoa</taxon>
        <taxon>Ecdysozoa</taxon>
        <taxon>Nematoda</taxon>
        <taxon>Chromadorea</taxon>
        <taxon>Rhabditida</taxon>
        <taxon>Rhabditina</taxon>
        <taxon>Rhabditomorpha</taxon>
        <taxon>Strongyloidea</taxon>
        <taxon>Ancylostomatidae</taxon>
        <taxon>Ancylostomatinae</taxon>
        <taxon>Ancylostoma</taxon>
    </lineage>
</organism>
<accession>A0A0C2C8Y7</accession>
<keyword evidence="2" id="KW-1185">Reference proteome</keyword>
<evidence type="ECO:0000313" key="1">
    <source>
        <dbReference type="EMBL" id="KIH46237.1"/>
    </source>
</evidence>
<gene>
    <name evidence="1" type="ORF">ANCDUO_23713</name>
</gene>
<dbReference type="EMBL" id="KN769767">
    <property type="protein sequence ID" value="KIH46237.1"/>
    <property type="molecule type" value="Genomic_DNA"/>
</dbReference>
<name>A0A0C2C8Y7_9BILA</name>
<sequence length="72" mass="8124">MEAESPRLMTPLLSSCGYPCPEYYNPADHLIRTLAIINGQRSTCLQTISIADKRFSDDGYGSKKDRSFFSMK</sequence>
<dbReference type="OrthoDB" id="66620at2759"/>
<proteinExistence type="predicted"/>
<reference evidence="1 2" key="1">
    <citation type="submission" date="2013-12" db="EMBL/GenBank/DDBJ databases">
        <title>Draft genome of the parsitic nematode Ancylostoma duodenale.</title>
        <authorList>
            <person name="Mitreva M."/>
        </authorList>
    </citation>
    <scope>NUCLEOTIDE SEQUENCE [LARGE SCALE GENOMIC DNA]</scope>
    <source>
        <strain evidence="1 2">Zhejiang</strain>
    </source>
</reference>
<dbReference type="AlphaFoldDB" id="A0A0C2C8Y7"/>